<accession>A0ABN2UL12</accession>
<dbReference type="EMBL" id="BAAANB010000021">
    <property type="protein sequence ID" value="GAA2038449.1"/>
    <property type="molecule type" value="Genomic_DNA"/>
</dbReference>
<evidence type="ECO:0000313" key="1">
    <source>
        <dbReference type="EMBL" id="GAA2038449.1"/>
    </source>
</evidence>
<dbReference type="Proteomes" id="UP001501285">
    <property type="component" value="Unassembled WGS sequence"/>
</dbReference>
<reference evidence="1 2" key="1">
    <citation type="journal article" date="2019" name="Int. J. Syst. Evol. Microbiol.">
        <title>The Global Catalogue of Microorganisms (GCM) 10K type strain sequencing project: providing services to taxonomists for standard genome sequencing and annotation.</title>
        <authorList>
            <consortium name="The Broad Institute Genomics Platform"/>
            <consortium name="The Broad Institute Genome Sequencing Center for Infectious Disease"/>
            <person name="Wu L."/>
            <person name="Ma J."/>
        </authorList>
    </citation>
    <scope>NUCLEOTIDE SEQUENCE [LARGE SCALE GENOMIC DNA]</scope>
    <source>
        <strain evidence="1 2">JCM 14283</strain>
    </source>
</reference>
<gene>
    <name evidence="1" type="ORF">GCM10009740_33360</name>
</gene>
<evidence type="ECO:0008006" key="3">
    <source>
        <dbReference type="Google" id="ProtNLM"/>
    </source>
</evidence>
<protein>
    <recommendedName>
        <fullName evidence="3">Peptidase C39 domain-containing protein</fullName>
    </recommendedName>
</protein>
<keyword evidence="2" id="KW-1185">Reference proteome</keyword>
<evidence type="ECO:0000313" key="2">
    <source>
        <dbReference type="Proteomes" id="UP001501285"/>
    </source>
</evidence>
<sequence length="140" mass="14569">MTLSSEPVPGWFEVMDHCCQEQAEMVCGPAALFHMLLFTRWPESVHDPFGAELVHFVEHALDVGVVAAVAVTVAGDGPVVVVGAGAAAVTVRVTVWVTVRVTVTGGGKGTEQLTLNDWEVAVLVTAGLVVHVATTPVVAA</sequence>
<organism evidence="1 2">
    <name type="scientific">Terrabacter terrae</name>
    <dbReference type="NCBI Taxonomy" id="318434"/>
    <lineage>
        <taxon>Bacteria</taxon>
        <taxon>Bacillati</taxon>
        <taxon>Actinomycetota</taxon>
        <taxon>Actinomycetes</taxon>
        <taxon>Micrococcales</taxon>
        <taxon>Intrasporangiaceae</taxon>
        <taxon>Terrabacter</taxon>
    </lineage>
</organism>
<name>A0ABN2UL12_9MICO</name>
<comment type="caution">
    <text evidence="1">The sequence shown here is derived from an EMBL/GenBank/DDBJ whole genome shotgun (WGS) entry which is preliminary data.</text>
</comment>
<proteinExistence type="predicted"/>